<feature type="chain" id="PRO_5021828529" evidence="2">
    <location>
        <begin position="20"/>
        <end position="288"/>
    </location>
</feature>
<keyword evidence="2" id="KW-0732">Signal</keyword>
<feature type="signal peptide" evidence="2">
    <location>
        <begin position="1"/>
        <end position="19"/>
    </location>
</feature>
<organism evidence="3 4">
    <name type="scientific">Calycomorphotria hydatis</name>
    <dbReference type="NCBI Taxonomy" id="2528027"/>
    <lineage>
        <taxon>Bacteria</taxon>
        <taxon>Pseudomonadati</taxon>
        <taxon>Planctomycetota</taxon>
        <taxon>Planctomycetia</taxon>
        <taxon>Planctomycetales</taxon>
        <taxon>Planctomycetaceae</taxon>
        <taxon>Calycomorphotria</taxon>
    </lineage>
</organism>
<dbReference type="PROSITE" id="PS51257">
    <property type="entry name" value="PROKAR_LIPOPROTEIN"/>
    <property type="match status" value="1"/>
</dbReference>
<dbReference type="EMBL" id="CP036316">
    <property type="protein sequence ID" value="QDT63766.1"/>
    <property type="molecule type" value="Genomic_DNA"/>
</dbReference>
<reference evidence="3 4" key="1">
    <citation type="submission" date="2019-02" db="EMBL/GenBank/DDBJ databases">
        <title>Deep-cultivation of Planctomycetes and their phenomic and genomic characterization uncovers novel biology.</title>
        <authorList>
            <person name="Wiegand S."/>
            <person name="Jogler M."/>
            <person name="Boedeker C."/>
            <person name="Pinto D."/>
            <person name="Vollmers J."/>
            <person name="Rivas-Marin E."/>
            <person name="Kohn T."/>
            <person name="Peeters S.H."/>
            <person name="Heuer A."/>
            <person name="Rast P."/>
            <person name="Oberbeckmann S."/>
            <person name="Bunk B."/>
            <person name="Jeske O."/>
            <person name="Meyerdierks A."/>
            <person name="Storesund J.E."/>
            <person name="Kallscheuer N."/>
            <person name="Luecker S."/>
            <person name="Lage O.M."/>
            <person name="Pohl T."/>
            <person name="Merkel B.J."/>
            <person name="Hornburger P."/>
            <person name="Mueller R.-W."/>
            <person name="Bruemmer F."/>
            <person name="Labrenz M."/>
            <person name="Spormann A.M."/>
            <person name="Op den Camp H."/>
            <person name="Overmann J."/>
            <person name="Amann R."/>
            <person name="Jetten M.S.M."/>
            <person name="Mascher T."/>
            <person name="Medema M.H."/>
            <person name="Devos D.P."/>
            <person name="Kaster A.-K."/>
            <person name="Ovreas L."/>
            <person name="Rohde M."/>
            <person name="Galperin M.Y."/>
            <person name="Jogler C."/>
        </authorList>
    </citation>
    <scope>NUCLEOTIDE SEQUENCE [LARGE SCALE GENOMIC DNA]</scope>
    <source>
        <strain evidence="3 4">V22</strain>
    </source>
</reference>
<dbReference type="RefSeq" id="WP_197439944.1">
    <property type="nucleotide sequence ID" value="NZ_CP036316.1"/>
</dbReference>
<sequence precursor="true">MLNSSCRLPFLFCCFAALLACSFVGERTDAAERPKLVSQLPFDADAPVVKLFDGMESGQLEVKVISKDANSGNMFIENTTDGPLTIEMPEAFVNQQVMKQFGGGGLGGGGLGGGGLGGGQQGGGNQATGGGGGGLGGGLGGGGLGGAGGGAGGGFFSIPAETVGRYPFKSVCLEYGKPEPHARLTYRPVPVEEYSTNPLLEELLIAVGTNRLPTEAAQAAAWHLTNNMSWQQLASLTIPQLGGLGPKPYFTRSDLVMAQQIVARVRSRAAEKAEQRENPETPRTRTAN</sequence>
<feature type="region of interest" description="Disordered" evidence="1">
    <location>
        <begin position="267"/>
        <end position="288"/>
    </location>
</feature>
<evidence type="ECO:0000256" key="2">
    <source>
        <dbReference type="SAM" id="SignalP"/>
    </source>
</evidence>
<evidence type="ECO:0000313" key="4">
    <source>
        <dbReference type="Proteomes" id="UP000319976"/>
    </source>
</evidence>
<name>A0A517T5V3_9PLAN</name>
<dbReference type="Proteomes" id="UP000319976">
    <property type="component" value="Chromosome"/>
</dbReference>
<gene>
    <name evidence="3" type="ORF">V22_09910</name>
</gene>
<evidence type="ECO:0000313" key="3">
    <source>
        <dbReference type="EMBL" id="QDT63766.1"/>
    </source>
</evidence>
<proteinExistence type="predicted"/>
<protein>
    <submittedName>
        <fullName evidence="3">Uncharacterized protein</fullName>
    </submittedName>
</protein>
<evidence type="ECO:0000256" key="1">
    <source>
        <dbReference type="SAM" id="MobiDB-lite"/>
    </source>
</evidence>
<feature type="compositionally biased region" description="Basic and acidic residues" evidence="1">
    <location>
        <begin position="268"/>
        <end position="288"/>
    </location>
</feature>
<dbReference type="AlphaFoldDB" id="A0A517T5V3"/>
<keyword evidence="4" id="KW-1185">Reference proteome</keyword>
<dbReference type="KEGG" id="chya:V22_09910"/>
<accession>A0A517T5V3</accession>